<dbReference type="InterPro" id="IPR011108">
    <property type="entry name" value="RMMBL"/>
</dbReference>
<comment type="caution">
    <text evidence="8">The sequence shown here is derived from an EMBL/GenBank/DDBJ whole genome shotgun (WGS) entry which is preliminary data.</text>
</comment>
<evidence type="ECO:0000259" key="7">
    <source>
        <dbReference type="SMART" id="SM00849"/>
    </source>
</evidence>
<dbReference type="SUPFAM" id="SSF56281">
    <property type="entry name" value="Metallo-hydrolase/oxidoreductase"/>
    <property type="match status" value="1"/>
</dbReference>
<keyword evidence="3" id="KW-0378">Hydrolase</keyword>
<dbReference type="EMBL" id="LAJE02000278">
    <property type="protein sequence ID" value="OEO29586.1"/>
    <property type="molecule type" value="Genomic_DNA"/>
</dbReference>
<dbReference type="PANTHER" id="PTHR43694">
    <property type="entry name" value="RIBONUCLEASE J"/>
    <property type="match status" value="1"/>
</dbReference>
<dbReference type="Pfam" id="PF22505">
    <property type="entry name" value="RNase_J_b_CASP"/>
    <property type="match status" value="1"/>
</dbReference>
<name>A0A1E5XLV1_9HYPH</name>
<dbReference type="Gene3D" id="3.40.50.10710">
    <property type="entry name" value="Metallo-hydrolase/oxidoreductase"/>
    <property type="match status" value="1"/>
</dbReference>
<dbReference type="InterPro" id="IPR042173">
    <property type="entry name" value="RNase_J_2"/>
</dbReference>
<dbReference type="InterPro" id="IPR055132">
    <property type="entry name" value="RNase_J_b_CASP"/>
</dbReference>
<evidence type="ECO:0000313" key="9">
    <source>
        <dbReference type="Proteomes" id="UP000095463"/>
    </source>
</evidence>
<dbReference type="Pfam" id="PF12706">
    <property type="entry name" value="Lactamase_B_2"/>
    <property type="match status" value="1"/>
</dbReference>
<dbReference type="InterPro" id="IPR036866">
    <property type="entry name" value="RibonucZ/Hydroxyglut_hydro"/>
</dbReference>
<dbReference type="Pfam" id="PF17770">
    <property type="entry name" value="RNase_J_C"/>
    <property type="match status" value="1"/>
</dbReference>
<dbReference type="Proteomes" id="UP000095463">
    <property type="component" value="Unassembled WGS sequence"/>
</dbReference>
<dbReference type="SMART" id="SM00849">
    <property type="entry name" value="Lactamase_B"/>
    <property type="match status" value="1"/>
</dbReference>
<dbReference type="InterPro" id="IPR041636">
    <property type="entry name" value="RNase_J_C"/>
</dbReference>
<dbReference type="Gene3D" id="3.10.20.580">
    <property type="match status" value="1"/>
</dbReference>
<evidence type="ECO:0000256" key="6">
    <source>
        <dbReference type="ARBA" id="ARBA00022884"/>
    </source>
</evidence>
<organism evidence="8 9">
    <name type="scientific">Devosia insulae DS-56</name>
    <dbReference type="NCBI Taxonomy" id="1116389"/>
    <lineage>
        <taxon>Bacteria</taxon>
        <taxon>Pseudomonadati</taxon>
        <taxon>Pseudomonadota</taxon>
        <taxon>Alphaproteobacteria</taxon>
        <taxon>Hyphomicrobiales</taxon>
        <taxon>Devosiaceae</taxon>
        <taxon>Devosia</taxon>
    </lineage>
</organism>
<dbReference type="OrthoDB" id="9770211at2"/>
<dbReference type="Gene3D" id="3.60.15.10">
    <property type="entry name" value="Ribonuclease Z/Hydroxyacylglutathione hydrolase-like"/>
    <property type="match status" value="1"/>
</dbReference>
<evidence type="ECO:0000256" key="2">
    <source>
        <dbReference type="ARBA" id="ARBA00022723"/>
    </source>
</evidence>
<keyword evidence="5" id="KW-0269">Exonuclease</keyword>
<dbReference type="PANTHER" id="PTHR43694:SF1">
    <property type="entry name" value="RIBONUCLEASE J"/>
    <property type="match status" value="1"/>
</dbReference>
<keyword evidence="6" id="KW-0694">RNA-binding</keyword>
<dbReference type="CDD" id="cd07714">
    <property type="entry name" value="RNaseJ_MBL-fold"/>
    <property type="match status" value="1"/>
</dbReference>
<feature type="domain" description="Metallo-beta-lactamase" evidence="7">
    <location>
        <begin position="21"/>
        <end position="231"/>
    </location>
</feature>
<dbReference type="GO" id="GO:0004527">
    <property type="term" value="F:exonuclease activity"/>
    <property type="evidence" value="ECO:0007669"/>
    <property type="project" value="UniProtKB-KW"/>
</dbReference>
<dbReference type="GO" id="GO:0003723">
    <property type="term" value="F:RNA binding"/>
    <property type="evidence" value="ECO:0007669"/>
    <property type="project" value="UniProtKB-KW"/>
</dbReference>
<dbReference type="InterPro" id="IPR001279">
    <property type="entry name" value="Metallo-B-lactamas"/>
</dbReference>
<proteinExistence type="predicted"/>
<sequence>MAKPRPDELVFVPLGGVGEIGMNMGAYGFGPERGRKWIVVDCGVTFAGPQEPGVELILPDPAFLEENADDILALILTHSHEDHYGAVLDLWPAFDRPVYATAFTEAMLSAKRESEGIVEDIEVKPMRVGKPFTVGPFTIEAINVAHSIPESCALLITTPVGRVVHTGDWKLDPHPVGGPPTDTGRFAQIGEDRSTPIALICDSTNAMKDGTSPSEDEVASTLEALIASSTHRVAVTTFASNVGRVISVARAAQKAGRKVVMSGRALHRISGIARELGMLEGIDPFLDQNEYKTLPRSKVVLLCTGSQGEARAAIARIAREEHPEISLNAGDRVIFSSWAIPGNEREVIDIQNMLIDRGIDVITQTHGLVHTTGHPRREELKRLYDLIKPEVLVPVHGEAAHLEAHALLGLQHGIETVVHARNGDMVRLFPTTTQFPGEVRVGQLYLDGNVLCTPEESGVKGRRRLSFGGHIVVSLCVNASGQVLAGPETVIEGLPDVEDDDESLPDIVRRAVTGTLKSIPPKRRNDPELVNTALQRAVRSEVSSYWGRKPNVTVFVHRV</sequence>
<reference evidence="8 9" key="1">
    <citation type="journal article" date="2015" name="Genome Announc.">
        <title>Genome Assemblies of Three Soil-Associated Devosia species: D. insulae, D. limi, and D. soli.</title>
        <authorList>
            <person name="Hassan Y.I."/>
            <person name="Lepp D."/>
            <person name="Zhou T."/>
        </authorList>
    </citation>
    <scope>NUCLEOTIDE SEQUENCE [LARGE SCALE GENOMIC DNA]</scope>
    <source>
        <strain evidence="8 9">DS-56</strain>
    </source>
</reference>
<dbReference type="AlphaFoldDB" id="A0A1E5XLV1"/>
<dbReference type="Pfam" id="PF07521">
    <property type="entry name" value="RMMBL"/>
    <property type="match status" value="1"/>
</dbReference>
<keyword evidence="4" id="KW-0862">Zinc</keyword>
<protein>
    <submittedName>
        <fullName evidence="8">MBL fold metallo-hydrolase</fullName>
    </submittedName>
</protein>
<evidence type="ECO:0000256" key="4">
    <source>
        <dbReference type="ARBA" id="ARBA00022833"/>
    </source>
</evidence>
<evidence type="ECO:0000256" key="5">
    <source>
        <dbReference type="ARBA" id="ARBA00022839"/>
    </source>
</evidence>
<dbReference type="RefSeq" id="WP_069911189.1">
    <property type="nucleotide sequence ID" value="NZ_LAJE02000278.1"/>
</dbReference>
<keyword evidence="9" id="KW-1185">Reference proteome</keyword>
<accession>A0A1E5XLV1</accession>
<evidence type="ECO:0000256" key="3">
    <source>
        <dbReference type="ARBA" id="ARBA00022801"/>
    </source>
</evidence>
<dbReference type="GO" id="GO:0046872">
    <property type="term" value="F:metal ion binding"/>
    <property type="evidence" value="ECO:0007669"/>
    <property type="project" value="UniProtKB-KW"/>
</dbReference>
<keyword evidence="1" id="KW-0540">Nuclease</keyword>
<keyword evidence="2" id="KW-0479">Metal-binding</keyword>
<evidence type="ECO:0000256" key="1">
    <source>
        <dbReference type="ARBA" id="ARBA00022722"/>
    </source>
</evidence>
<gene>
    <name evidence="8" type="ORF">VW23_025015</name>
</gene>
<evidence type="ECO:0000313" key="8">
    <source>
        <dbReference type="EMBL" id="OEO29586.1"/>
    </source>
</evidence>